<organism evidence="3 4">
    <name type="scientific">Rikenella microfusus</name>
    <dbReference type="NCBI Taxonomy" id="28139"/>
    <lineage>
        <taxon>Bacteria</taxon>
        <taxon>Pseudomonadati</taxon>
        <taxon>Bacteroidota</taxon>
        <taxon>Bacteroidia</taxon>
        <taxon>Bacteroidales</taxon>
        <taxon>Rikenellaceae</taxon>
        <taxon>Rikenella</taxon>
    </lineage>
</organism>
<reference evidence="3 4" key="1">
    <citation type="submission" date="2018-06" db="EMBL/GenBank/DDBJ databases">
        <authorList>
            <consortium name="Pathogen Informatics"/>
            <person name="Doyle S."/>
        </authorList>
    </citation>
    <scope>NUCLEOTIDE SEQUENCE [LARGE SCALE GENOMIC DNA]</scope>
    <source>
        <strain evidence="3 4">NCTC11190</strain>
    </source>
</reference>
<keyword evidence="4" id="KW-1185">Reference proteome</keyword>
<accession>A0A379MNL4</accession>
<feature type="domain" description="Primase C-terminal 2" evidence="1">
    <location>
        <begin position="244"/>
        <end position="315"/>
    </location>
</feature>
<sequence>MAMPKTTSMGLCMKNRLKPANPAVLSEFIKYRKEMNTINCLDTTVSYFANYYDKIPKQVNLFGYLQNPTHLRDIRNYRQAGKGEVRKAIKSRLPCITPSGIFSGRNNDDLVQHSGLICMDIDAKDNPQITDWERAKGHIAQARFAAYISLSVSGEGLFVLVPVLYPERHKGHFLALAEVFERAGYHIDPSCGNVARLRGCSYDPHPYINTKAEPFAKYVEDTETTNRSSNPLVTNRNVERLIEQIEQTRTDITAEYRDWLKTGYALAAEFGEAGREYYHRVCRFYPGYDRDECDEQYRKCLNNRKTTIGSFFYLCDKYNIRLK</sequence>
<dbReference type="Proteomes" id="UP000255233">
    <property type="component" value="Unassembled WGS sequence"/>
</dbReference>
<dbReference type="InterPro" id="IPR014819">
    <property type="entry name" value="PriCT_2"/>
</dbReference>
<gene>
    <name evidence="3" type="ORF">NCTC11190_00340</name>
</gene>
<evidence type="ECO:0000313" key="3">
    <source>
        <dbReference type="EMBL" id="SUE33143.1"/>
    </source>
</evidence>
<dbReference type="Pfam" id="PF08800">
    <property type="entry name" value="BT4734-like_N"/>
    <property type="match status" value="1"/>
</dbReference>
<name>A0A379MNL4_9BACT</name>
<dbReference type="InterPro" id="IPR014907">
    <property type="entry name" value="BT4734-like_N"/>
</dbReference>
<feature type="domain" description="BT4734-like N-terminal" evidence="2">
    <location>
        <begin position="89"/>
        <end position="207"/>
    </location>
</feature>
<dbReference type="GO" id="GO:0016817">
    <property type="term" value="F:hydrolase activity, acting on acid anhydrides"/>
    <property type="evidence" value="ECO:0007669"/>
    <property type="project" value="InterPro"/>
</dbReference>
<dbReference type="STRING" id="880526.GCA_000427365_01102"/>
<proteinExistence type="predicted"/>
<dbReference type="Pfam" id="PF08707">
    <property type="entry name" value="PriCT_2"/>
    <property type="match status" value="1"/>
</dbReference>
<evidence type="ECO:0000313" key="4">
    <source>
        <dbReference type="Proteomes" id="UP000255233"/>
    </source>
</evidence>
<protein>
    <submittedName>
        <fullName evidence="3">VirE N-terminal domain</fullName>
    </submittedName>
</protein>
<evidence type="ECO:0000259" key="2">
    <source>
        <dbReference type="Pfam" id="PF08800"/>
    </source>
</evidence>
<dbReference type="OrthoDB" id="2781056at2"/>
<dbReference type="AlphaFoldDB" id="A0A379MNL4"/>
<evidence type="ECO:0000259" key="1">
    <source>
        <dbReference type="Pfam" id="PF08707"/>
    </source>
</evidence>
<dbReference type="EMBL" id="UGVL01000001">
    <property type="protein sequence ID" value="SUE33143.1"/>
    <property type="molecule type" value="Genomic_DNA"/>
</dbReference>